<dbReference type="PROSITE" id="PS01336">
    <property type="entry name" value="ADOMETDC"/>
    <property type="match status" value="1"/>
</dbReference>
<sequence>MPTTDDMKTTAASATASTDSCSNCSDTPATVDYPNTFEGPEKNLEIDFTPAGHPDGLRALSRTQLDALCDVAKCTILSKISNASLDAYVLSESSLFVYPRKLLMKTCGTTTLLKTLPLIMEYLQELNMAIEKVRYSRKNFLQPEEQHFPHTSFSVEVEYLNDFFPNGVAHVLGPITGDHWYSYNWDADTHGPNSSVSTNVCDERKSEHTVHMLMQDMHADAAAHFFKRDNGMDGAKMSEASGIRDLVPNAILDSFAFEPCGYSMNSIEDDVYSTIHITPESHCSYASFETNDKVGTYAPMVERVLAVFRPRKMTLTMSVLGELTMKDHVFQKCQFKGYKRRGGWTQVHMDGDLISLKANFVIVE</sequence>
<feature type="binding site" evidence="14">
    <location>
        <position position="257"/>
    </location>
    <ligand>
        <name>substrate</name>
    </ligand>
</feature>
<reference evidence="19 20" key="2">
    <citation type="submission" date="2018-08" db="EMBL/GenBank/DDBJ databases">
        <title>Aphanomyces genome sequencing and annotation.</title>
        <authorList>
            <person name="Minardi D."/>
            <person name="Oidtmann B."/>
            <person name="Van Der Giezen M."/>
            <person name="Studholme D.J."/>
        </authorList>
    </citation>
    <scope>NUCLEOTIDE SEQUENCE [LARGE SCALE GENOMIC DNA]</scope>
    <source>
        <strain evidence="19 20">NJM0002</strain>
    </source>
</reference>
<comment type="cofactor">
    <cofactor evidence="12">
        <name>pyruvate</name>
        <dbReference type="ChEBI" id="CHEBI:15361"/>
    </cofactor>
    <text evidence="12">Binds 1 pyruvoyl group covalently per subunit.</text>
</comment>
<dbReference type="GO" id="GO:0008295">
    <property type="term" value="P:spermidine biosynthetic process"/>
    <property type="evidence" value="ECO:0007669"/>
    <property type="project" value="UniProtKB-KW"/>
</dbReference>
<evidence type="ECO:0000256" key="2">
    <source>
        <dbReference type="ARBA" id="ARBA00008466"/>
    </source>
</evidence>
<dbReference type="PIRSF" id="PIRSF001355">
    <property type="entry name" value="S-AdenosylMet_decarboxylase"/>
    <property type="match status" value="1"/>
</dbReference>
<feature type="chain" id="PRO_5042319565" description="S-adenosylmethionine decarboxylase alpha chain" evidence="17">
    <location>
        <begin position="93"/>
        <end position="364"/>
    </location>
</feature>
<dbReference type="Pfam" id="PF01536">
    <property type="entry name" value="SAM_decarbox"/>
    <property type="match status" value="1"/>
</dbReference>
<evidence type="ECO:0000256" key="13">
    <source>
        <dbReference type="PIRSR" id="PIRSR001355-1"/>
    </source>
</evidence>
<dbReference type="InterPro" id="IPR048283">
    <property type="entry name" value="AdoMetDC-like"/>
</dbReference>
<evidence type="ECO:0000313" key="18">
    <source>
        <dbReference type="EMBL" id="ETV92963.1"/>
    </source>
</evidence>
<dbReference type="AlphaFoldDB" id="A0A024TG05"/>
<protein>
    <recommendedName>
        <fullName evidence="12">S-adenosylmethionine decarboxylase proenzyme</fullName>
        <ecNumber evidence="12">4.1.1.50</ecNumber>
    </recommendedName>
</protein>
<keyword evidence="10 12" id="KW-0704">Schiff base</keyword>
<dbReference type="STRING" id="157072.A0A024TG05"/>
<feature type="binding site" evidence="14">
    <location>
        <position position="37"/>
    </location>
    <ligand>
        <name>substrate</name>
    </ligand>
</feature>
<dbReference type="RefSeq" id="XP_008878484.1">
    <property type="nucleotide sequence ID" value="XM_008880262.1"/>
</dbReference>
<dbReference type="GO" id="GO:0005829">
    <property type="term" value="C:cytosol"/>
    <property type="evidence" value="ECO:0007669"/>
    <property type="project" value="TreeGrafter"/>
</dbReference>
<accession>A0A024TG05</accession>
<gene>
    <name evidence="19" type="ORF">DYB32_007735</name>
    <name evidence="18" type="ORF">H310_12958</name>
</gene>
<proteinExistence type="inferred from homology"/>
<keyword evidence="7 12" id="KW-0620">Polyamine biosynthesis</keyword>
<dbReference type="PANTHER" id="PTHR11570">
    <property type="entry name" value="S-ADENOSYLMETHIONINE DECARBOXYLASE"/>
    <property type="match status" value="1"/>
</dbReference>
<feature type="active site" description="Proton acceptor; for processing activity" evidence="13">
    <location>
        <position position="276"/>
    </location>
</feature>
<evidence type="ECO:0000256" key="7">
    <source>
        <dbReference type="ARBA" id="ARBA00023115"/>
    </source>
</evidence>
<evidence type="ECO:0000256" key="14">
    <source>
        <dbReference type="PIRSR" id="PIRSR001355-2"/>
    </source>
</evidence>
<evidence type="ECO:0000256" key="16">
    <source>
        <dbReference type="PIRSR" id="PIRSR001355-4"/>
    </source>
</evidence>
<keyword evidence="5 16" id="KW-0068">Autocatalytic cleavage</keyword>
<feature type="site" description="Cleavage (non-hydrolytic); by autolysis" evidence="16">
    <location>
        <begin position="92"/>
        <end position="93"/>
    </location>
</feature>
<keyword evidence="9 12" id="KW-0456">Lyase</keyword>
<dbReference type="GO" id="GO:0006597">
    <property type="term" value="P:spermine biosynthetic process"/>
    <property type="evidence" value="ECO:0007669"/>
    <property type="project" value="InterPro"/>
</dbReference>
<name>A0A024TG05_9STRA</name>
<keyword evidence="8 12" id="KW-0865">Zymogen</keyword>
<feature type="chain" id="PRO_5042319566" description="S-adenosylmethionine decarboxylase beta chain" evidence="17">
    <location>
        <begin position="1"/>
        <end position="92"/>
    </location>
</feature>
<feature type="binding site" evidence="14">
    <location>
        <position position="92"/>
    </location>
    <ligand>
        <name>substrate</name>
    </ligand>
</feature>
<dbReference type="InterPro" id="IPR018166">
    <property type="entry name" value="S-AdoMet_deCO2ase_CS"/>
</dbReference>
<keyword evidence="11 12" id="KW-0670">Pyruvate</keyword>
<evidence type="ECO:0000313" key="20">
    <source>
        <dbReference type="Proteomes" id="UP000285060"/>
    </source>
</evidence>
<keyword evidence="3 12" id="KW-0949">S-adenosyl-L-methionine</keyword>
<feature type="active site" description="Schiff-base intermediate with substrate; via pyruvic acid" evidence="13">
    <location>
        <position position="93"/>
    </location>
</feature>
<dbReference type="GeneID" id="20090008"/>
<keyword evidence="20" id="KW-1185">Reference proteome</keyword>
<dbReference type="VEuPathDB" id="FungiDB:H310_12958"/>
<evidence type="ECO:0000256" key="1">
    <source>
        <dbReference type="ARBA" id="ARBA00004911"/>
    </source>
</evidence>
<dbReference type="Gene3D" id="3.30.360.50">
    <property type="entry name" value="S-adenosylmethionine decarboxylase"/>
    <property type="match status" value="1"/>
</dbReference>
<evidence type="ECO:0000256" key="17">
    <source>
        <dbReference type="PIRSR" id="PIRSR001355-5"/>
    </source>
</evidence>
<dbReference type="UniPathway" id="UPA00331">
    <property type="reaction ID" value="UER00451"/>
</dbReference>
<feature type="active site" description="Proton donor; for catalytic activity" evidence="13">
    <location>
        <position position="107"/>
    </location>
</feature>
<dbReference type="Proteomes" id="UP000285060">
    <property type="component" value="Unassembled WGS sequence"/>
</dbReference>
<evidence type="ECO:0000313" key="19">
    <source>
        <dbReference type="EMBL" id="RHY26333.1"/>
    </source>
</evidence>
<keyword evidence="6 12" id="KW-0745">Spermidine biosynthesis</keyword>
<reference evidence="18" key="1">
    <citation type="submission" date="2013-12" db="EMBL/GenBank/DDBJ databases">
        <title>The Genome Sequence of Aphanomyces invadans NJM9701.</title>
        <authorList>
            <consortium name="The Broad Institute Genomics Platform"/>
            <person name="Russ C."/>
            <person name="Tyler B."/>
            <person name="van West P."/>
            <person name="Dieguez-Uribeondo J."/>
            <person name="Young S.K."/>
            <person name="Zeng Q."/>
            <person name="Gargeya S."/>
            <person name="Fitzgerald M."/>
            <person name="Abouelleil A."/>
            <person name="Alvarado L."/>
            <person name="Chapman S.B."/>
            <person name="Gainer-Dewar J."/>
            <person name="Goldberg J."/>
            <person name="Griggs A."/>
            <person name="Gujja S."/>
            <person name="Hansen M."/>
            <person name="Howarth C."/>
            <person name="Imamovic A."/>
            <person name="Ireland A."/>
            <person name="Larimer J."/>
            <person name="McCowan C."/>
            <person name="Murphy C."/>
            <person name="Pearson M."/>
            <person name="Poon T.W."/>
            <person name="Priest M."/>
            <person name="Roberts A."/>
            <person name="Saif S."/>
            <person name="Shea T."/>
            <person name="Sykes S."/>
            <person name="Wortman J."/>
            <person name="Nusbaum C."/>
            <person name="Birren B."/>
        </authorList>
    </citation>
    <scope>NUCLEOTIDE SEQUENCE [LARGE SCALE GENOMIC DNA]</scope>
    <source>
        <strain evidence="18">NJM9701</strain>
    </source>
</reference>
<evidence type="ECO:0000256" key="11">
    <source>
        <dbReference type="ARBA" id="ARBA00023317"/>
    </source>
</evidence>
<evidence type="ECO:0000256" key="12">
    <source>
        <dbReference type="PIRNR" id="PIRNR001355"/>
    </source>
</evidence>
<comment type="catalytic activity">
    <reaction evidence="12">
        <text>S-adenosyl-L-methionine + H(+) = S-adenosyl 3-(methylsulfanyl)propylamine + CO2</text>
        <dbReference type="Rhea" id="RHEA:15981"/>
        <dbReference type="ChEBI" id="CHEBI:15378"/>
        <dbReference type="ChEBI" id="CHEBI:16526"/>
        <dbReference type="ChEBI" id="CHEBI:57443"/>
        <dbReference type="ChEBI" id="CHEBI:59789"/>
        <dbReference type="EC" id="4.1.1.50"/>
    </reaction>
</comment>
<dbReference type="eggNOG" id="KOG0788">
    <property type="taxonomic scope" value="Eukaryota"/>
</dbReference>
<feature type="active site" description="Proton acceptor; for processing activity" evidence="13">
    <location>
        <position position="263"/>
    </location>
</feature>
<dbReference type="InterPro" id="IPR001985">
    <property type="entry name" value="S-AdoMet_decarboxylase_euk"/>
</dbReference>
<feature type="modified residue" description="Pyruvic acid (Ser); by autocatalysis" evidence="15">
    <location>
        <position position="93"/>
    </location>
</feature>
<dbReference type="EMBL" id="QUSY01001032">
    <property type="protein sequence ID" value="RHY26333.1"/>
    <property type="molecule type" value="Genomic_DNA"/>
</dbReference>
<dbReference type="SUPFAM" id="SSF56276">
    <property type="entry name" value="S-adenosylmethionine decarboxylase"/>
    <property type="match status" value="1"/>
</dbReference>
<dbReference type="OrthoDB" id="1068353at2759"/>
<dbReference type="NCBIfam" id="TIGR00535">
    <property type="entry name" value="SAM_DCase"/>
    <property type="match status" value="1"/>
</dbReference>
<evidence type="ECO:0000256" key="10">
    <source>
        <dbReference type="ARBA" id="ARBA00023270"/>
    </source>
</evidence>
<evidence type="ECO:0000256" key="9">
    <source>
        <dbReference type="ARBA" id="ARBA00023239"/>
    </source>
</evidence>
<evidence type="ECO:0000256" key="3">
    <source>
        <dbReference type="ARBA" id="ARBA00022691"/>
    </source>
</evidence>
<dbReference type="PANTHER" id="PTHR11570:SF0">
    <property type="entry name" value="S-ADENOSYLMETHIONINE DECARBOXYLASE PROENZYME"/>
    <property type="match status" value="1"/>
</dbReference>
<comment type="similarity">
    <text evidence="2 12">Belongs to the eukaryotic AdoMetDC family.</text>
</comment>
<dbReference type="EC" id="4.1.1.50" evidence="12"/>
<dbReference type="Gene3D" id="3.60.90.10">
    <property type="entry name" value="S-adenosylmethionine decarboxylase"/>
    <property type="match status" value="1"/>
</dbReference>
<dbReference type="EMBL" id="KI913996">
    <property type="protein sequence ID" value="ETV92963.1"/>
    <property type="molecule type" value="Genomic_DNA"/>
</dbReference>
<comment type="pathway">
    <text evidence="1 12">Amine and polyamine biosynthesis; S-adenosylmethioninamine biosynthesis; S-adenosylmethioninamine from S-adenosyl-L-methionine: step 1/1.</text>
</comment>
<evidence type="ECO:0000256" key="15">
    <source>
        <dbReference type="PIRSR" id="PIRSR001355-3"/>
    </source>
</evidence>
<keyword evidence="4 12" id="KW-0210">Decarboxylase</keyword>
<dbReference type="GO" id="GO:0004014">
    <property type="term" value="F:adenosylmethionine decarboxylase activity"/>
    <property type="evidence" value="ECO:0007669"/>
    <property type="project" value="UniProtKB-EC"/>
</dbReference>
<dbReference type="InterPro" id="IPR016067">
    <property type="entry name" value="S-AdoMet_deCO2ase_core"/>
</dbReference>
<evidence type="ECO:0000256" key="4">
    <source>
        <dbReference type="ARBA" id="ARBA00022793"/>
    </source>
</evidence>
<evidence type="ECO:0000256" key="6">
    <source>
        <dbReference type="ARBA" id="ARBA00023066"/>
    </source>
</evidence>
<evidence type="ECO:0000256" key="8">
    <source>
        <dbReference type="ARBA" id="ARBA00023145"/>
    </source>
</evidence>
<feature type="binding site" evidence="14">
    <location>
        <position position="280"/>
    </location>
    <ligand>
        <name>substrate</name>
    </ligand>
</feature>
<organism evidence="18">
    <name type="scientific">Aphanomyces invadans</name>
    <dbReference type="NCBI Taxonomy" id="157072"/>
    <lineage>
        <taxon>Eukaryota</taxon>
        <taxon>Sar</taxon>
        <taxon>Stramenopiles</taxon>
        <taxon>Oomycota</taxon>
        <taxon>Saprolegniomycetes</taxon>
        <taxon>Saprolegniales</taxon>
        <taxon>Verrucalvaceae</taxon>
        <taxon>Aphanomyces</taxon>
    </lineage>
</organism>
<evidence type="ECO:0000256" key="5">
    <source>
        <dbReference type="ARBA" id="ARBA00022813"/>
    </source>
</evidence>